<evidence type="ECO:0000256" key="10">
    <source>
        <dbReference type="RuleBase" id="RU363039"/>
    </source>
</evidence>
<dbReference type="InterPro" id="IPR023457">
    <property type="entry name" value="Met-tRNA_synth_2"/>
</dbReference>
<dbReference type="Pfam" id="PF09334">
    <property type="entry name" value="tRNA-synt_1g"/>
    <property type="match status" value="1"/>
</dbReference>
<dbReference type="InterPro" id="IPR033911">
    <property type="entry name" value="MetRS_core"/>
</dbReference>
<reference evidence="13 14" key="1">
    <citation type="journal article" date="2017" name="Int. J. Syst. Evol. Microbiol.">
        <title>Mycoplasma tullyi sp. nov., isolated from penguins of the genus Spheniscus.</title>
        <authorList>
            <person name="Yavari C.A."/>
            <person name="Ramirez A.S."/>
            <person name="Nicholas R.A.J."/>
            <person name="Radford A.D."/>
            <person name="Darby A.C."/>
            <person name="Bradbury J.M."/>
        </authorList>
    </citation>
    <scope>NUCLEOTIDE SEQUENCE [LARGE SCALE GENOMIC DNA]</scope>
    <source>
        <strain evidence="13 14">56A97T</strain>
    </source>
</reference>
<dbReference type="PRINTS" id="PR01041">
    <property type="entry name" value="TRNASYNTHMET"/>
</dbReference>
<dbReference type="InterPro" id="IPR041872">
    <property type="entry name" value="Anticodon_Met"/>
</dbReference>
<evidence type="ECO:0000256" key="1">
    <source>
        <dbReference type="ARBA" id="ARBA00003314"/>
    </source>
</evidence>
<feature type="compositionally biased region" description="Basic and acidic residues" evidence="11">
    <location>
        <begin position="559"/>
        <end position="605"/>
    </location>
</feature>
<keyword evidence="6 10" id="KW-0067">ATP-binding</keyword>
<evidence type="ECO:0000313" key="14">
    <source>
        <dbReference type="Proteomes" id="UP000514704"/>
    </source>
</evidence>
<evidence type="ECO:0000256" key="7">
    <source>
        <dbReference type="ARBA" id="ARBA00022917"/>
    </source>
</evidence>
<dbReference type="InterPro" id="IPR014758">
    <property type="entry name" value="Met-tRNA_synth"/>
</dbReference>
<evidence type="ECO:0000256" key="8">
    <source>
        <dbReference type="ARBA" id="ARBA00023146"/>
    </source>
</evidence>
<keyword evidence="5 10" id="KW-0547">Nucleotide-binding</keyword>
<evidence type="ECO:0000256" key="9">
    <source>
        <dbReference type="ARBA" id="ARBA00030904"/>
    </source>
</evidence>
<dbReference type="GO" id="GO:0004825">
    <property type="term" value="F:methionine-tRNA ligase activity"/>
    <property type="evidence" value="ECO:0007669"/>
    <property type="project" value="UniProtKB-EC"/>
</dbReference>
<dbReference type="Gene3D" id="3.40.50.620">
    <property type="entry name" value="HUPs"/>
    <property type="match status" value="1"/>
</dbReference>
<accession>A0A7D7YLP2</accession>
<comment type="similarity">
    <text evidence="10">Belongs to the class-I aminoacyl-tRNA synthetase family.</text>
</comment>
<keyword evidence="7 10" id="KW-0648">Protein biosynthesis</keyword>
<dbReference type="GO" id="GO:0005524">
    <property type="term" value="F:ATP binding"/>
    <property type="evidence" value="ECO:0007669"/>
    <property type="project" value="UniProtKB-KW"/>
</dbReference>
<protein>
    <recommendedName>
        <fullName evidence="3">Methionine--tRNA ligase</fullName>
        <ecNumber evidence="2">6.1.1.10</ecNumber>
    </recommendedName>
    <alternativeName>
        <fullName evidence="9">Methionyl-tRNA synthetase</fullName>
    </alternativeName>
</protein>
<dbReference type="InterPro" id="IPR015413">
    <property type="entry name" value="Methionyl/Leucyl_tRNA_Synth"/>
</dbReference>
<dbReference type="SUPFAM" id="SSF52374">
    <property type="entry name" value="Nucleotidylyl transferase"/>
    <property type="match status" value="1"/>
</dbReference>
<dbReference type="CDD" id="cd00814">
    <property type="entry name" value="MetRS_core"/>
    <property type="match status" value="1"/>
</dbReference>
<evidence type="ECO:0000256" key="2">
    <source>
        <dbReference type="ARBA" id="ARBA00012838"/>
    </source>
</evidence>
<evidence type="ECO:0000313" key="13">
    <source>
        <dbReference type="EMBL" id="QMT98662.1"/>
    </source>
</evidence>
<proteinExistence type="inferred from homology"/>
<evidence type="ECO:0000259" key="12">
    <source>
        <dbReference type="Pfam" id="PF09334"/>
    </source>
</evidence>
<dbReference type="PANTHER" id="PTHR43326:SF1">
    <property type="entry name" value="METHIONINE--TRNA LIGASE, MITOCHONDRIAL"/>
    <property type="match status" value="1"/>
</dbReference>
<dbReference type="Gene3D" id="2.170.220.10">
    <property type="match status" value="1"/>
</dbReference>
<keyword evidence="4 10" id="KW-0436">Ligase</keyword>
<dbReference type="Proteomes" id="UP000514704">
    <property type="component" value="Chromosome"/>
</dbReference>
<dbReference type="EC" id="6.1.1.10" evidence="2"/>
<keyword evidence="8 10" id="KW-0030">Aminoacyl-tRNA synthetase</keyword>
<dbReference type="NCBIfam" id="TIGR00398">
    <property type="entry name" value="metG"/>
    <property type="match status" value="1"/>
</dbReference>
<feature type="domain" description="Methionyl/Leucyl tRNA synthetase" evidence="12">
    <location>
        <begin position="8"/>
        <end position="385"/>
    </location>
</feature>
<comment type="function">
    <text evidence="1">Is required not only for elongation of protein synthesis but also for the initiation of all mRNA translation through initiator tRNA(fMet) aminoacylation.</text>
</comment>
<evidence type="ECO:0000256" key="6">
    <source>
        <dbReference type="ARBA" id="ARBA00022840"/>
    </source>
</evidence>
<evidence type="ECO:0000256" key="11">
    <source>
        <dbReference type="SAM" id="MobiDB-lite"/>
    </source>
</evidence>
<dbReference type="EMBL" id="CP059674">
    <property type="protein sequence ID" value="QMT98662.1"/>
    <property type="molecule type" value="Genomic_DNA"/>
</dbReference>
<gene>
    <name evidence="13" type="ORF">H3143_00730</name>
</gene>
<sequence>MLKNKKCYISTPIYYASGNPHIGHAYTTILGDFLARFKKQRGYDVFFLSGTDEFGKKIETKAKSLNLTPQKMVDQYSSKFKDLFNLLNIELTRFVRTTEPTHQEVVKKIFGLFYLKKYIYLDQWQGLYCVDCEENYTSSSVLKKADLIQKTNMDLSLDPDDQLYCNVGHKISAINEPSYFIKLSEFEDFIKESLTDNVPSVYPTSRNKEMLNNFVNVGLKDLSISRTSISWGIETPLNKSHRIYVWLDALFSYLTSMGFGTEDDKLYQEFWNNDDSERIHLIAKEITRFHRIYWVIFLKMLGIKQPTRMISHGWILDENGNKMSKSLDNIIDPIELAELFGVDQLRYYLLKELSLSEDGKVGKRLIQETVSADLINNLGNLVHRLIPMIESRQESIILPYVPGNELEDKYLEEVKKLPAEFEKLVEENDIRSAIKLVLNISKEYSSVIEVRKPWELYKNGKTQELANVLFAGVAAIRTVFVLLEPILTTKSKEVYEQMGFTPEQTKLENINNFEQLFNHKINKSKKLFQKLNLTDPAVNLGPIEQTEQKPAKDKKAKQSGKDSGKESKKESPKESDKKAAKEPADKSAKEESKEPVKVSEQEPTK</sequence>
<dbReference type="KEGG" id="mtuy:H3143_00730"/>
<dbReference type="InterPro" id="IPR014729">
    <property type="entry name" value="Rossmann-like_a/b/a_fold"/>
</dbReference>
<dbReference type="InterPro" id="IPR009080">
    <property type="entry name" value="tRNAsynth_Ia_anticodon-bd"/>
</dbReference>
<dbReference type="CDD" id="cd07957">
    <property type="entry name" value="Anticodon_Ia_Met"/>
    <property type="match status" value="1"/>
</dbReference>
<dbReference type="GO" id="GO:0006431">
    <property type="term" value="P:methionyl-tRNA aminoacylation"/>
    <property type="evidence" value="ECO:0007669"/>
    <property type="project" value="InterPro"/>
</dbReference>
<name>A0A7D7YLP2_9MOLU</name>
<evidence type="ECO:0000256" key="3">
    <source>
        <dbReference type="ARBA" id="ARBA00018753"/>
    </source>
</evidence>
<evidence type="ECO:0000256" key="5">
    <source>
        <dbReference type="ARBA" id="ARBA00022741"/>
    </source>
</evidence>
<dbReference type="SUPFAM" id="SSF47323">
    <property type="entry name" value="Anticodon-binding domain of a subclass of class I aminoacyl-tRNA synthetases"/>
    <property type="match status" value="1"/>
</dbReference>
<keyword evidence="14" id="KW-1185">Reference proteome</keyword>
<dbReference type="AlphaFoldDB" id="A0A7D7YLP2"/>
<dbReference type="PANTHER" id="PTHR43326">
    <property type="entry name" value="METHIONYL-TRNA SYNTHETASE"/>
    <property type="match status" value="1"/>
</dbReference>
<feature type="region of interest" description="Disordered" evidence="11">
    <location>
        <begin position="539"/>
        <end position="605"/>
    </location>
</feature>
<organism evidence="13 14">
    <name type="scientific">Mycoplasma tullyi</name>
    <dbReference type="NCBI Taxonomy" id="1612150"/>
    <lineage>
        <taxon>Bacteria</taxon>
        <taxon>Bacillati</taxon>
        <taxon>Mycoplasmatota</taxon>
        <taxon>Mollicutes</taxon>
        <taxon>Mycoplasmataceae</taxon>
        <taxon>Mycoplasma</taxon>
    </lineage>
</organism>
<evidence type="ECO:0000256" key="4">
    <source>
        <dbReference type="ARBA" id="ARBA00022598"/>
    </source>
</evidence>
<dbReference type="Gene3D" id="1.10.730.10">
    <property type="entry name" value="Isoleucyl-tRNA Synthetase, Domain 1"/>
    <property type="match status" value="1"/>
</dbReference>